<feature type="transmembrane region" description="Helical" evidence="13">
    <location>
        <begin position="251"/>
        <end position="269"/>
    </location>
</feature>
<evidence type="ECO:0000256" key="11">
    <source>
        <dbReference type="ARBA" id="ARBA00043231"/>
    </source>
</evidence>
<evidence type="ECO:0000256" key="1">
    <source>
        <dbReference type="ARBA" id="ARBA00004141"/>
    </source>
</evidence>
<name>A0ABP0GC85_CLALP</name>
<dbReference type="SMART" id="SM00744">
    <property type="entry name" value="RINGv"/>
    <property type="match status" value="1"/>
</dbReference>
<dbReference type="Pfam" id="PF12906">
    <property type="entry name" value="RINGv"/>
    <property type="match status" value="1"/>
</dbReference>
<comment type="subcellular location">
    <subcellularLocation>
        <location evidence="1">Membrane</location>
        <topology evidence="1">Multi-pass membrane protein</topology>
    </subcellularLocation>
</comment>
<feature type="transmembrane region" description="Helical" evidence="13">
    <location>
        <begin position="281"/>
        <end position="298"/>
    </location>
</feature>
<comment type="caution">
    <text evidence="15">The sequence shown here is derived from an EMBL/GenBank/DDBJ whole genome shotgun (WGS) entry which is preliminary data.</text>
</comment>
<organism evidence="15 16">
    <name type="scientific">Clavelina lepadiformis</name>
    <name type="common">Light-bulb sea squirt</name>
    <name type="synonym">Ascidia lepadiformis</name>
    <dbReference type="NCBI Taxonomy" id="159417"/>
    <lineage>
        <taxon>Eukaryota</taxon>
        <taxon>Metazoa</taxon>
        <taxon>Chordata</taxon>
        <taxon>Tunicata</taxon>
        <taxon>Ascidiacea</taxon>
        <taxon>Aplousobranchia</taxon>
        <taxon>Clavelinidae</taxon>
        <taxon>Clavelina</taxon>
    </lineage>
</organism>
<evidence type="ECO:0000313" key="15">
    <source>
        <dbReference type="EMBL" id="CAK8689230.1"/>
    </source>
</evidence>
<sequence length="323" mass="36667">MMENSENETTSSEEEFSENEEVLVEVEDEDGKVSVTVSAAQVQQTQDASTDLQKSCWVCFGNESDDATAQWIKPCRCRGTTKWVHHSCLMRWVDEKQKGHSYTKVSCPQCNTEYVIIFPPFGKFCGIIQTIDRLIYKASPFLATGMLLGSVYWTAVTYGAITVMQVLGHKEGLDMMERADPLFLLIGLPAIPVGLVLGKMIQWDEYFLRMWRRHAHKFALLNFLFPEYEQTPIRPTQPQETPASEIKFTRVFCGAMFFPTVATICGKLIFRNVDGNLQRSILGGIAFVAIKGVLKIYLKQQIYSRLGRRRIANFDETEEGTPT</sequence>
<evidence type="ECO:0000259" key="14">
    <source>
        <dbReference type="PROSITE" id="PS51292"/>
    </source>
</evidence>
<dbReference type="PANTHER" id="PTHR46283">
    <property type="entry name" value="E3 UBIQUITIN-PROTEIN LIGASE MARCH5"/>
    <property type="match status" value="1"/>
</dbReference>
<evidence type="ECO:0000256" key="6">
    <source>
        <dbReference type="ARBA" id="ARBA00022989"/>
    </source>
</evidence>
<evidence type="ECO:0000256" key="12">
    <source>
        <dbReference type="SAM" id="MobiDB-lite"/>
    </source>
</evidence>
<feature type="domain" description="RING-CH-type" evidence="14">
    <location>
        <begin position="48"/>
        <end position="117"/>
    </location>
</feature>
<dbReference type="Proteomes" id="UP001642483">
    <property type="component" value="Unassembled WGS sequence"/>
</dbReference>
<dbReference type="CDD" id="cd16701">
    <property type="entry name" value="RING_CH-C4HC3_MARCH5"/>
    <property type="match status" value="1"/>
</dbReference>
<dbReference type="Gene3D" id="3.30.40.10">
    <property type="entry name" value="Zinc/RING finger domain, C3HC4 (zinc finger)"/>
    <property type="match status" value="1"/>
</dbReference>
<proteinExistence type="predicted"/>
<evidence type="ECO:0000256" key="2">
    <source>
        <dbReference type="ARBA" id="ARBA00022692"/>
    </source>
</evidence>
<reference evidence="15 16" key="1">
    <citation type="submission" date="2024-02" db="EMBL/GenBank/DDBJ databases">
        <authorList>
            <person name="Daric V."/>
            <person name="Darras S."/>
        </authorList>
    </citation>
    <scope>NUCLEOTIDE SEQUENCE [LARGE SCALE GENOMIC DNA]</scope>
</reference>
<keyword evidence="4" id="KW-0863">Zinc-finger</keyword>
<keyword evidence="2 13" id="KW-0812">Transmembrane</keyword>
<keyword evidence="6 13" id="KW-1133">Transmembrane helix</keyword>
<keyword evidence="3" id="KW-0479">Metal-binding</keyword>
<evidence type="ECO:0000256" key="8">
    <source>
        <dbReference type="ARBA" id="ARBA00040151"/>
    </source>
</evidence>
<evidence type="ECO:0000256" key="10">
    <source>
        <dbReference type="ARBA" id="ARBA00043185"/>
    </source>
</evidence>
<dbReference type="SUPFAM" id="SSF57850">
    <property type="entry name" value="RING/U-box"/>
    <property type="match status" value="1"/>
</dbReference>
<evidence type="ECO:0000256" key="13">
    <source>
        <dbReference type="SAM" id="Phobius"/>
    </source>
</evidence>
<dbReference type="InterPro" id="IPR013083">
    <property type="entry name" value="Znf_RING/FYVE/PHD"/>
</dbReference>
<keyword evidence="5" id="KW-0862">Zinc</keyword>
<feature type="transmembrane region" description="Helical" evidence="13">
    <location>
        <begin position="141"/>
        <end position="161"/>
    </location>
</feature>
<feature type="compositionally biased region" description="Acidic residues" evidence="12">
    <location>
        <begin position="11"/>
        <end position="24"/>
    </location>
</feature>
<dbReference type="EMBL" id="CAWYQH010000108">
    <property type="protein sequence ID" value="CAK8689230.1"/>
    <property type="molecule type" value="Genomic_DNA"/>
</dbReference>
<feature type="region of interest" description="Disordered" evidence="12">
    <location>
        <begin position="1"/>
        <end position="24"/>
    </location>
</feature>
<evidence type="ECO:0000256" key="5">
    <source>
        <dbReference type="ARBA" id="ARBA00022833"/>
    </source>
</evidence>
<evidence type="ECO:0000256" key="9">
    <source>
        <dbReference type="ARBA" id="ARBA00043044"/>
    </source>
</evidence>
<dbReference type="InterPro" id="IPR011016">
    <property type="entry name" value="Znf_RING-CH"/>
</dbReference>
<keyword evidence="16" id="KW-1185">Reference proteome</keyword>
<feature type="transmembrane region" description="Helical" evidence="13">
    <location>
        <begin position="181"/>
        <end position="201"/>
    </location>
</feature>
<feature type="compositionally biased region" description="Low complexity" evidence="12">
    <location>
        <begin position="1"/>
        <end position="10"/>
    </location>
</feature>
<evidence type="ECO:0000256" key="3">
    <source>
        <dbReference type="ARBA" id="ARBA00022723"/>
    </source>
</evidence>
<gene>
    <name evidence="15" type="ORF">CVLEPA_LOCUS21185</name>
</gene>
<keyword evidence="7 13" id="KW-0472">Membrane</keyword>
<protein>
    <recommendedName>
        <fullName evidence="8">E3 ubiquitin-protein ligase MARCHF5</fullName>
    </recommendedName>
    <alternativeName>
        <fullName evidence="10">Membrane-associated RING finger protein 5</fullName>
    </alternativeName>
    <alternativeName>
        <fullName evidence="9">Membrane-associated RING-CH protein V</fullName>
    </alternativeName>
    <alternativeName>
        <fullName evidence="11">RING-type E3 ubiquitin transferase MARCHF5</fullName>
    </alternativeName>
</protein>
<evidence type="ECO:0000256" key="7">
    <source>
        <dbReference type="ARBA" id="ARBA00023136"/>
    </source>
</evidence>
<evidence type="ECO:0000256" key="4">
    <source>
        <dbReference type="ARBA" id="ARBA00022771"/>
    </source>
</evidence>
<evidence type="ECO:0000313" key="16">
    <source>
        <dbReference type="Proteomes" id="UP001642483"/>
    </source>
</evidence>
<dbReference type="PROSITE" id="PS51292">
    <property type="entry name" value="ZF_RING_CH"/>
    <property type="match status" value="1"/>
</dbReference>
<accession>A0ABP0GC85</accession>